<dbReference type="AlphaFoldDB" id="A0A836YG44"/>
<dbReference type="Proteomes" id="UP000674318">
    <property type="component" value="Unassembled WGS sequence"/>
</dbReference>
<organism evidence="2 3">
    <name type="scientific">Porcisia hertigi</name>
    <dbReference type="NCBI Taxonomy" id="2761500"/>
    <lineage>
        <taxon>Eukaryota</taxon>
        <taxon>Discoba</taxon>
        <taxon>Euglenozoa</taxon>
        <taxon>Kinetoplastea</taxon>
        <taxon>Metakinetoplastina</taxon>
        <taxon>Trypanosomatida</taxon>
        <taxon>Trypanosomatidae</taxon>
        <taxon>Leishmaniinae</taxon>
        <taxon>Porcisia</taxon>
    </lineage>
</organism>
<dbReference type="OrthoDB" id="272657at2759"/>
<evidence type="ECO:0000313" key="3">
    <source>
        <dbReference type="Proteomes" id="UP000674318"/>
    </source>
</evidence>
<feature type="region of interest" description="Disordered" evidence="1">
    <location>
        <begin position="199"/>
        <end position="220"/>
    </location>
</feature>
<dbReference type="EMBL" id="JAFJZO010000007">
    <property type="protein sequence ID" value="KAG5510885.1"/>
    <property type="molecule type" value="Genomic_DNA"/>
</dbReference>
<accession>A0A836YG44</accession>
<gene>
    <name evidence="2" type="ORF">JKF63_06386</name>
</gene>
<dbReference type="KEGG" id="phet:94292413"/>
<sequence length="633" mass="67382">MRCSRVFCARKDIVELLMSRGRLADIQMLNFYSVQLDRLMSTASGQTGVTPTTAANTGSAMGLESIIQQVDQSKAAATTLDGGNAEAASPNTVAAPAAEAEGVAKAAAAEAQRLQSREARTKAWKDFQARSARVRQLAANENPVAWVKEVYGGGEELSCSCLALSSAVVTRASDSAPTSLKVSGIATVAHNGDVQAAVTTTAGPAGGQNRDPGSSSGNAAAQALPKSIRVVFRLESGADDMPKYVTASVPLDQPGAVEQRVVNGVLRVHLKNADAVQHESPSAEEVMSHQHVLTATAYSTILRKVGEVSALHATNSVRYDALRIRNPAVQMRLAQLECFQYGIDCLTDYVVGDPNVFEDGEDADLLGGFSERLQIPLIESLVLKIYAQRAFMDGMDGMWETVRDTPLVAAVAHRSNPAKMIDYPYLARLLNSSKYLLLSSNGSKEVEMMTFLHPLLSRCGSFGSSAGGSPSGTVGMFEALIGLTSGHSHAGVRLAAPHVNLAGMARALEVDVAKLLSWIASEKDRSEPIFVMSVAQYVSELLANLAVLYRCTAALNVDEEGRGHCEWLLAQAFGGASTMRRQRVMDDYTLSRAATTVIKKGTDLDNYSMHPIELMNALPRKTTASSSNKASGA</sequence>
<name>A0A836YG44_9TRYP</name>
<evidence type="ECO:0000256" key="1">
    <source>
        <dbReference type="SAM" id="MobiDB-lite"/>
    </source>
</evidence>
<keyword evidence="3" id="KW-1185">Reference proteome</keyword>
<evidence type="ECO:0000313" key="2">
    <source>
        <dbReference type="EMBL" id="KAG5510885.1"/>
    </source>
</evidence>
<dbReference type="GeneID" id="94292413"/>
<proteinExistence type="predicted"/>
<protein>
    <submittedName>
        <fullName evidence="2">Uncharacterized protein</fullName>
    </submittedName>
</protein>
<reference evidence="2 3" key="1">
    <citation type="submission" date="2021-02" db="EMBL/GenBank/DDBJ databases">
        <title>Porcisia hertigi Genome sequencing and assembly.</title>
        <authorList>
            <person name="Almutairi H."/>
            <person name="Gatherer D."/>
        </authorList>
    </citation>
    <scope>NUCLEOTIDE SEQUENCE [LARGE SCALE GENOMIC DNA]</scope>
    <source>
        <strain evidence="2 3">C119</strain>
    </source>
</reference>
<dbReference type="RefSeq" id="XP_067759357.1">
    <property type="nucleotide sequence ID" value="XM_067902336.1"/>
</dbReference>
<comment type="caution">
    <text evidence="2">The sequence shown here is derived from an EMBL/GenBank/DDBJ whole genome shotgun (WGS) entry which is preliminary data.</text>
</comment>